<evidence type="ECO:0000313" key="3">
    <source>
        <dbReference type="Proteomes" id="UP000252586"/>
    </source>
</evidence>
<evidence type="ECO:0000256" key="1">
    <source>
        <dbReference type="SAM" id="SignalP"/>
    </source>
</evidence>
<dbReference type="EMBL" id="QNRE01000001">
    <property type="protein sequence ID" value="RBO96118.1"/>
    <property type="molecule type" value="Genomic_DNA"/>
</dbReference>
<protein>
    <submittedName>
        <fullName evidence="2">Uncharacterized protein</fullName>
    </submittedName>
</protein>
<dbReference type="AlphaFoldDB" id="A0A366E3Y6"/>
<keyword evidence="1" id="KW-0732">Signal</keyword>
<sequence length="69" mass="7027">MRTTATLGALGAAVALVLGSPAAQAPADLRVWVRCGYPQQLQIAVHNAGPGPARGVVARYWVAFGVAGE</sequence>
<proteinExistence type="predicted"/>
<gene>
    <name evidence="2" type="ORF">DFR74_101129</name>
</gene>
<feature type="chain" id="PRO_5016629460" evidence="1">
    <location>
        <begin position="26"/>
        <end position="69"/>
    </location>
</feature>
<evidence type="ECO:0000313" key="2">
    <source>
        <dbReference type="EMBL" id="RBO96118.1"/>
    </source>
</evidence>
<dbReference type="Proteomes" id="UP000252586">
    <property type="component" value="Unassembled WGS sequence"/>
</dbReference>
<accession>A0A366E3Y6</accession>
<comment type="caution">
    <text evidence="2">The sequence shown here is derived from an EMBL/GenBank/DDBJ whole genome shotgun (WGS) entry which is preliminary data.</text>
</comment>
<dbReference type="STRING" id="1210090.GCA_001613185_03230"/>
<feature type="signal peptide" evidence="1">
    <location>
        <begin position="1"/>
        <end position="25"/>
    </location>
</feature>
<keyword evidence="3" id="KW-1185">Reference proteome</keyword>
<dbReference type="RefSeq" id="WP_067509461.1">
    <property type="nucleotide sequence ID" value="NZ_CP107943.1"/>
</dbReference>
<organism evidence="2 3">
    <name type="scientific">Nocardia puris</name>
    <dbReference type="NCBI Taxonomy" id="208602"/>
    <lineage>
        <taxon>Bacteria</taxon>
        <taxon>Bacillati</taxon>
        <taxon>Actinomycetota</taxon>
        <taxon>Actinomycetes</taxon>
        <taxon>Mycobacteriales</taxon>
        <taxon>Nocardiaceae</taxon>
        <taxon>Nocardia</taxon>
    </lineage>
</organism>
<name>A0A366E3Y6_9NOCA</name>
<reference evidence="2 3" key="1">
    <citation type="submission" date="2018-06" db="EMBL/GenBank/DDBJ databases">
        <title>Genomic Encyclopedia of Type Strains, Phase IV (KMG-IV): sequencing the most valuable type-strain genomes for metagenomic binning, comparative biology and taxonomic classification.</title>
        <authorList>
            <person name="Goeker M."/>
        </authorList>
    </citation>
    <scope>NUCLEOTIDE SEQUENCE [LARGE SCALE GENOMIC DNA]</scope>
    <source>
        <strain evidence="2 3">DSM 44599</strain>
    </source>
</reference>